<evidence type="ECO:0008006" key="4">
    <source>
        <dbReference type="Google" id="ProtNLM"/>
    </source>
</evidence>
<comment type="caution">
    <text evidence="2">The sequence shown here is derived from an EMBL/GenBank/DDBJ whole genome shotgun (WGS) entry which is preliminary data.</text>
</comment>
<proteinExistence type="predicted"/>
<feature type="region of interest" description="Disordered" evidence="1">
    <location>
        <begin position="136"/>
        <end position="170"/>
    </location>
</feature>
<sequence length="309" mass="34145">MKPAFVLIIFTILSHFACGQQSVSNVRTRALSQNRIEIRYSLDAIQTGDSVYFQVESRFGGRLAVKKEFVTGDFGLDLEPGPDKKIIWRAGENGFALNGEVRATVYIKPAGYKGAIFPQTTPSSVTLASTELSNSANKSYQTQADTSKSKEKTLAEADTTRPKTRKRWTPGPGWALVSAVLPGVGNMFVQTDKQHKPVFRVGLRPLVTVGFYGLLIYGLQHKPKAQNAYSLYKQQKNAAEGEPYYQQANQYHHRYYLATRAAAAIWLTDVTLTLIRGIRNHSFKKNNAGISFAPGIQAGQLVGVVSIRL</sequence>
<dbReference type="EMBL" id="MORL01000008">
    <property type="protein sequence ID" value="OIN58047.1"/>
    <property type="molecule type" value="Genomic_DNA"/>
</dbReference>
<feature type="compositionally biased region" description="Polar residues" evidence="1">
    <location>
        <begin position="136"/>
        <end position="146"/>
    </location>
</feature>
<dbReference type="Proteomes" id="UP000181790">
    <property type="component" value="Unassembled WGS sequence"/>
</dbReference>
<reference evidence="2 3" key="1">
    <citation type="submission" date="2016-10" db="EMBL/GenBank/DDBJ databases">
        <title>Arsenicibacter rosenii gen. nov., sp. nov., an efficient arsenic-methylating bacterium isolated from an arsenic-contaminated paddy soil.</title>
        <authorList>
            <person name="Huang K."/>
        </authorList>
    </citation>
    <scope>NUCLEOTIDE SEQUENCE [LARGE SCALE GENOMIC DNA]</scope>
    <source>
        <strain evidence="2 3">SM-1</strain>
    </source>
</reference>
<gene>
    <name evidence="2" type="ORF">BLX24_16080</name>
</gene>
<protein>
    <recommendedName>
        <fullName evidence="4">DUF5683 domain-containing protein</fullName>
    </recommendedName>
</protein>
<evidence type="ECO:0000313" key="2">
    <source>
        <dbReference type="EMBL" id="OIN58047.1"/>
    </source>
</evidence>
<keyword evidence="3" id="KW-1185">Reference proteome</keyword>
<dbReference type="OrthoDB" id="953501at2"/>
<organism evidence="2 3">
    <name type="scientific">Arsenicibacter rosenii</name>
    <dbReference type="NCBI Taxonomy" id="1750698"/>
    <lineage>
        <taxon>Bacteria</taxon>
        <taxon>Pseudomonadati</taxon>
        <taxon>Bacteroidota</taxon>
        <taxon>Cytophagia</taxon>
        <taxon>Cytophagales</taxon>
        <taxon>Spirosomataceae</taxon>
        <taxon>Arsenicibacter</taxon>
    </lineage>
</organism>
<feature type="compositionally biased region" description="Basic and acidic residues" evidence="1">
    <location>
        <begin position="147"/>
        <end position="161"/>
    </location>
</feature>
<dbReference type="AlphaFoldDB" id="A0A1S2VH02"/>
<evidence type="ECO:0000256" key="1">
    <source>
        <dbReference type="SAM" id="MobiDB-lite"/>
    </source>
</evidence>
<dbReference type="RefSeq" id="WP_071504197.1">
    <property type="nucleotide sequence ID" value="NZ_MORL01000008.1"/>
</dbReference>
<name>A0A1S2VH02_9BACT</name>
<accession>A0A1S2VH02</accession>
<evidence type="ECO:0000313" key="3">
    <source>
        <dbReference type="Proteomes" id="UP000181790"/>
    </source>
</evidence>